<sequence length="99" mass="11445">AELSTFFRLSQEIRNWEPPRYVCCTLLIVSDRLMPINSIFGGIRFSGNLQNFMVSMASWTWFFLRKSAKTEINLTDDSRLGCTTVCFNVHGNNYKSHLT</sequence>
<feature type="non-terminal residue" evidence="1">
    <location>
        <position position="1"/>
    </location>
</feature>
<protein>
    <submittedName>
        <fullName evidence="1">Uncharacterized protein</fullName>
    </submittedName>
</protein>
<evidence type="ECO:0000313" key="2">
    <source>
        <dbReference type="Proteomes" id="UP000054721"/>
    </source>
</evidence>
<dbReference type="OrthoDB" id="5921930at2759"/>
<evidence type="ECO:0000313" key="1">
    <source>
        <dbReference type="EMBL" id="KRZ54523.1"/>
    </source>
</evidence>
<dbReference type="Proteomes" id="UP000054721">
    <property type="component" value="Unassembled WGS sequence"/>
</dbReference>
<proteinExistence type="predicted"/>
<organism evidence="1 2">
    <name type="scientific">Trichinella nativa</name>
    <dbReference type="NCBI Taxonomy" id="6335"/>
    <lineage>
        <taxon>Eukaryota</taxon>
        <taxon>Metazoa</taxon>
        <taxon>Ecdysozoa</taxon>
        <taxon>Nematoda</taxon>
        <taxon>Enoplea</taxon>
        <taxon>Dorylaimia</taxon>
        <taxon>Trichinellida</taxon>
        <taxon>Trichinellidae</taxon>
        <taxon>Trichinella</taxon>
    </lineage>
</organism>
<comment type="caution">
    <text evidence="1">The sequence shown here is derived from an EMBL/GenBank/DDBJ whole genome shotgun (WGS) entry which is preliminary data.</text>
</comment>
<gene>
    <name evidence="1" type="ORF">T02_3419</name>
</gene>
<dbReference type="EMBL" id="JYDW01000136">
    <property type="protein sequence ID" value="KRZ54523.1"/>
    <property type="molecule type" value="Genomic_DNA"/>
</dbReference>
<feature type="non-terminal residue" evidence="1">
    <location>
        <position position="99"/>
    </location>
</feature>
<reference evidence="1 2" key="1">
    <citation type="submission" date="2015-05" db="EMBL/GenBank/DDBJ databases">
        <title>Evolution of Trichinella species and genotypes.</title>
        <authorList>
            <person name="Korhonen P.K."/>
            <person name="Edoardo P."/>
            <person name="Giuseppe L.R."/>
            <person name="Gasser R.B."/>
        </authorList>
    </citation>
    <scope>NUCLEOTIDE SEQUENCE [LARGE SCALE GENOMIC DNA]</scope>
    <source>
        <strain evidence="1">ISS10</strain>
    </source>
</reference>
<accession>A0A0V1L4R0</accession>
<name>A0A0V1L4R0_9BILA</name>
<keyword evidence="2" id="KW-1185">Reference proteome</keyword>
<dbReference type="AlphaFoldDB" id="A0A0V1L4R0"/>